<evidence type="ECO:0000313" key="2">
    <source>
        <dbReference type="Proteomes" id="UP001314205"/>
    </source>
</evidence>
<comment type="caution">
    <text evidence="1">The sequence shown here is derived from an EMBL/GenBank/DDBJ whole genome shotgun (WGS) entry which is preliminary data.</text>
</comment>
<accession>A0AAV1M6M1</accession>
<dbReference type="EMBL" id="CAVLGL010000148">
    <property type="protein sequence ID" value="CAK1603313.1"/>
    <property type="molecule type" value="Genomic_DNA"/>
</dbReference>
<name>A0AAV1M6M1_9NEOP</name>
<proteinExistence type="predicted"/>
<dbReference type="AlphaFoldDB" id="A0AAV1M6M1"/>
<protein>
    <submittedName>
        <fullName evidence="1">Uncharacterized protein</fullName>
    </submittedName>
</protein>
<keyword evidence="2" id="KW-1185">Reference proteome</keyword>
<evidence type="ECO:0000313" key="1">
    <source>
        <dbReference type="EMBL" id="CAK1603313.1"/>
    </source>
</evidence>
<sequence>MNWTHFNHPQVAQSELHKIQKEQLNQDVLGVVQECNTRWNSTFYMLKRMIKIQNSLCLYASKHNIPQIMKNGCSSRN</sequence>
<dbReference type="Proteomes" id="UP001314205">
    <property type="component" value="Unassembled WGS sequence"/>
</dbReference>
<gene>
    <name evidence="1" type="ORF">PARMNEM_LOCUS21704</name>
</gene>
<organism evidence="1 2">
    <name type="scientific">Parnassius mnemosyne</name>
    <name type="common">clouded apollo</name>
    <dbReference type="NCBI Taxonomy" id="213953"/>
    <lineage>
        <taxon>Eukaryota</taxon>
        <taxon>Metazoa</taxon>
        <taxon>Ecdysozoa</taxon>
        <taxon>Arthropoda</taxon>
        <taxon>Hexapoda</taxon>
        <taxon>Insecta</taxon>
        <taxon>Pterygota</taxon>
        <taxon>Neoptera</taxon>
        <taxon>Endopterygota</taxon>
        <taxon>Lepidoptera</taxon>
        <taxon>Glossata</taxon>
        <taxon>Ditrysia</taxon>
        <taxon>Papilionoidea</taxon>
        <taxon>Papilionidae</taxon>
        <taxon>Parnassiinae</taxon>
        <taxon>Parnassini</taxon>
        <taxon>Parnassius</taxon>
        <taxon>Driopa</taxon>
    </lineage>
</organism>
<reference evidence="1 2" key="1">
    <citation type="submission" date="2023-11" db="EMBL/GenBank/DDBJ databases">
        <authorList>
            <person name="Hedman E."/>
            <person name="Englund M."/>
            <person name="Stromberg M."/>
            <person name="Nyberg Akerstrom W."/>
            <person name="Nylinder S."/>
            <person name="Jareborg N."/>
            <person name="Kallberg Y."/>
            <person name="Kronander E."/>
        </authorList>
    </citation>
    <scope>NUCLEOTIDE SEQUENCE [LARGE SCALE GENOMIC DNA]</scope>
</reference>